<dbReference type="AlphaFoldDB" id="V6LT41"/>
<keyword evidence="3" id="KW-1185">Reference proteome</keyword>
<reference evidence="1 2" key="1">
    <citation type="journal article" date="2014" name="PLoS Genet.">
        <title>The Genome of Spironucleus salmonicida Highlights a Fish Pathogen Adapted to Fluctuating Environments.</title>
        <authorList>
            <person name="Xu F."/>
            <person name="Jerlstrom-Hultqvist J."/>
            <person name="Einarsson E."/>
            <person name="Astvaldsson A."/>
            <person name="Svard S.G."/>
            <person name="Andersson J.O."/>
        </authorList>
    </citation>
    <scope>NUCLEOTIDE SEQUENCE</scope>
    <source>
        <strain evidence="2">ATCC 50377</strain>
    </source>
</reference>
<organism evidence="1">
    <name type="scientific">Spironucleus salmonicida</name>
    <dbReference type="NCBI Taxonomy" id="348837"/>
    <lineage>
        <taxon>Eukaryota</taxon>
        <taxon>Metamonada</taxon>
        <taxon>Diplomonadida</taxon>
        <taxon>Hexamitidae</taxon>
        <taxon>Hexamitinae</taxon>
        <taxon>Spironucleus</taxon>
    </lineage>
</organism>
<name>V6LT41_9EUKA</name>
<dbReference type="VEuPathDB" id="GiardiaDB:SS50377_21182"/>
<dbReference type="EMBL" id="KI546130">
    <property type="protein sequence ID" value="EST43959.1"/>
    <property type="molecule type" value="Genomic_DNA"/>
</dbReference>
<evidence type="ECO:0000313" key="2">
    <source>
        <dbReference type="EMBL" id="KAH0577828.1"/>
    </source>
</evidence>
<evidence type="ECO:0000313" key="3">
    <source>
        <dbReference type="Proteomes" id="UP000018208"/>
    </source>
</evidence>
<dbReference type="EMBL" id="AUWU02000001">
    <property type="protein sequence ID" value="KAH0577828.1"/>
    <property type="molecule type" value="Genomic_DNA"/>
</dbReference>
<evidence type="ECO:0000313" key="1">
    <source>
        <dbReference type="EMBL" id="EST43959.1"/>
    </source>
</evidence>
<gene>
    <name evidence="1" type="ORF">SS50377_16265</name>
    <name evidence="2" type="ORF">SS50377_21182</name>
</gene>
<reference evidence="2" key="2">
    <citation type="submission" date="2020-12" db="EMBL/GenBank/DDBJ databases">
        <title>New Spironucleus salmonicida genome in near-complete chromosomes.</title>
        <authorList>
            <person name="Xu F."/>
            <person name="Kurt Z."/>
            <person name="Jimenez-Gonzalez A."/>
            <person name="Astvaldsson A."/>
            <person name="Andersson J.O."/>
            <person name="Svard S.G."/>
        </authorList>
    </citation>
    <scope>NUCLEOTIDE SEQUENCE</scope>
    <source>
        <strain evidence="2">ATCC 50377</strain>
    </source>
</reference>
<accession>V6LT41</accession>
<protein>
    <submittedName>
        <fullName evidence="1">Uncharacterized protein</fullName>
    </submittedName>
</protein>
<dbReference type="Proteomes" id="UP000018208">
    <property type="component" value="Unassembled WGS sequence"/>
</dbReference>
<proteinExistence type="predicted"/>
<sequence length="168" mass="19690">MTEQGQSYKRWTSQEILTLLGAVEKCQDISGRIQWKQVTEDLNVTINQAKRQYNNIKHRHPEIIEQQKSMVETESCDLLRQSSLSKSLTRSKKQLEEWTPKHEETFKLCISNFGGDVAAISQYFPEQPRHTIEEKIVEYNHKPQLQFTDNCQDEQSEELDFDVLDLGM</sequence>